<sequence>MNRLVMMIGVRFPLSSRNVEDLLFERGIDIIHETVRMWWNRFGPMFACDIRRQRVLRMRGMSPAPFCGAAGARCGTMPPRSWAPAGRTGSASRPISQRSREDRPVRKDRTKPWGPDDFEIQPASFVDHPKVSTLHCRRWRTMLCRAEKPDDRGAVEEWRDFDRFEADIAASCSHCAVMIPKDWHQAWGRLTLTGHAGGPQPTSRPTRYQACPHDDHRIPVYKRWQSMKNVARRQGFEIDQAWLDYPIFRAAVGAGVKTGIILMRPDRTQPFDPDNFALVTRFALKAFPTNRSHG</sequence>
<dbReference type="Proteomes" id="UP001176468">
    <property type="component" value="Unassembled WGS sequence"/>
</dbReference>
<evidence type="ECO:0000313" key="2">
    <source>
        <dbReference type="EMBL" id="MDO7841774.1"/>
    </source>
</evidence>
<protein>
    <recommendedName>
        <fullName evidence="4">Transposase</fullName>
    </recommendedName>
</protein>
<name>A0ABT8ZX99_9SPHN</name>
<gene>
    <name evidence="2" type="ORF">Q5H94_05505</name>
</gene>
<proteinExistence type="predicted"/>
<evidence type="ECO:0000256" key="1">
    <source>
        <dbReference type="SAM" id="MobiDB-lite"/>
    </source>
</evidence>
<comment type="caution">
    <text evidence="2">The sequence shown here is derived from an EMBL/GenBank/DDBJ whole genome shotgun (WGS) entry which is preliminary data.</text>
</comment>
<feature type="compositionally biased region" description="Basic and acidic residues" evidence="1">
    <location>
        <begin position="98"/>
        <end position="111"/>
    </location>
</feature>
<organism evidence="2 3">
    <name type="scientific">Sphingomonas immobilis</name>
    <dbReference type="NCBI Taxonomy" id="3063997"/>
    <lineage>
        <taxon>Bacteria</taxon>
        <taxon>Pseudomonadati</taxon>
        <taxon>Pseudomonadota</taxon>
        <taxon>Alphaproteobacteria</taxon>
        <taxon>Sphingomonadales</taxon>
        <taxon>Sphingomonadaceae</taxon>
        <taxon>Sphingomonas</taxon>
    </lineage>
</organism>
<feature type="region of interest" description="Disordered" evidence="1">
    <location>
        <begin position="78"/>
        <end position="121"/>
    </location>
</feature>
<keyword evidence="3" id="KW-1185">Reference proteome</keyword>
<evidence type="ECO:0008006" key="4">
    <source>
        <dbReference type="Google" id="ProtNLM"/>
    </source>
</evidence>
<evidence type="ECO:0000313" key="3">
    <source>
        <dbReference type="Proteomes" id="UP001176468"/>
    </source>
</evidence>
<dbReference type="EMBL" id="JAUQSZ010000003">
    <property type="protein sequence ID" value="MDO7841774.1"/>
    <property type="molecule type" value="Genomic_DNA"/>
</dbReference>
<accession>A0ABT8ZX99</accession>
<reference evidence="2" key="1">
    <citation type="submission" date="2023-07" db="EMBL/GenBank/DDBJ databases">
        <authorList>
            <person name="Kim M.K."/>
        </authorList>
    </citation>
    <scope>NUCLEOTIDE SEQUENCE</scope>
    <source>
        <strain evidence="2">CA1-15</strain>
    </source>
</reference>